<evidence type="ECO:0000259" key="5">
    <source>
        <dbReference type="PROSITE" id="PS50893"/>
    </source>
</evidence>
<feature type="domain" description="ABC transporter" evidence="5">
    <location>
        <begin position="2"/>
        <end position="234"/>
    </location>
</feature>
<proteinExistence type="inferred from homology"/>
<dbReference type="Pfam" id="PF00005">
    <property type="entry name" value="ABC_tran"/>
    <property type="match status" value="1"/>
</dbReference>
<accession>W9GMC2</accession>
<dbReference type="SUPFAM" id="SSF52540">
    <property type="entry name" value="P-loop containing nucleoside triphosphate hydrolases"/>
    <property type="match status" value="1"/>
</dbReference>
<dbReference type="InterPro" id="IPR003593">
    <property type="entry name" value="AAA+_ATPase"/>
</dbReference>
<name>W9GMC2_9MICO</name>
<keyword evidence="3" id="KW-0547">Nucleotide-binding</keyword>
<dbReference type="GO" id="GO:0005524">
    <property type="term" value="F:ATP binding"/>
    <property type="evidence" value="ECO:0007669"/>
    <property type="project" value="UniProtKB-KW"/>
</dbReference>
<evidence type="ECO:0000256" key="3">
    <source>
        <dbReference type="ARBA" id="ARBA00022741"/>
    </source>
</evidence>
<organism evidence="6 7">
    <name type="scientific">Intrasporangium chromatireducens Q5-1</name>
    <dbReference type="NCBI Taxonomy" id="584657"/>
    <lineage>
        <taxon>Bacteria</taxon>
        <taxon>Bacillati</taxon>
        <taxon>Actinomycetota</taxon>
        <taxon>Actinomycetes</taxon>
        <taxon>Micrococcales</taxon>
        <taxon>Intrasporangiaceae</taxon>
        <taxon>Intrasporangium</taxon>
    </lineage>
</organism>
<dbReference type="PATRIC" id="fig|584657.3.peg.583"/>
<dbReference type="SMART" id="SM00382">
    <property type="entry name" value="AAA"/>
    <property type="match status" value="1"/>
</dbReference>
<sequence length="317" mass="33689">MISVEGLTRRFGETVAVDGLTVEIGDGEVFGLLGPNGAGKTTTIRMLAGLIGVTSGRATVCGVDVTDRSAGPRLRGLVGVLPEEVGLYGDLSAAQTLDFFGRLQHLRPGVRAERIDELLNRLDLWDRRDTPAASLSKGLKQRLALARALVHDPPVVLLDEPTANLDPEVARTVREFLVDLRTRGHTVVINTHRLEEAERICDRVGILRTRLLRVGAPTDLRASMTGGRVTIGLEQVTDPVLEAAQRLCSGATGNGRGHLPHGAALVSGDRSITATLPVGTAVADLVTAVVLAGGRVTTVSQGESLEDVYLQIVEERS</sequence>
<evidence type="ECO:0000313" key="6">
    <source>
        <dbReference type="EMBL" id="EWT07411.1"/>
    </source>
</evidence>
<dbReference type="AlphaFoldDB" id="W9GMC2"/>
<dbReference type="PANTHER" id="PTHR43335:SF4">
    <property type="entry name" value="ABC TRANSPORTER, ATP-BINDING PROTEIN"/>
    <property type="match status" value="1"/>
</dbReference>
<dbReference type="InterPro" id="IPR027417">
    <property type="entry name" value="P-loop_NTPase"/>
</dbReference>
<gene>
    <name evidence="6" type="ORF">N864_07155</name>
</gene>
<evidence type="ECO:0000256" key="2">
    <source>
        <dbReference type="ARBA" id="ARBA00022448"/>
    </source>
</evidence>
<keyword evidence="7" id="KW-1185">Reference proteome</keyword>
<protein>
    <submittedName>
        <fullName evidence="6">ABC transporter ATPase</fullName>
    </submittedName>
</protein>
<dbReference type="Gene3D" id="3.40.50.300">
    <property type="entry name" value="P-loop containing nucleotide triphosphate hydrolases"/>
    <property type="match status" value="1"/>
</dbReference>
<evidence type="ECO:0000313" key="7">
    <source>
        <dbReference type="Proteomes" id="UP000019494"/>
    </source>
</evidence>
<dbReference type="OrthoDB" id="9804819at2"/>
<evidence type="ECO:0000256" key="4">
    <source>
        <dbReference type="ARBA" id="ARBA00022840"/>
    </source>
</evidence>
<dbReference type="EMBL" id="AWQS01000012">
    <property type="protein sequence ID" value="EWT07411.1"/>
    <property type="molecule type" value="Genomic_DNA"/>
</dbReference>
<dbReference type="CDD" id="cd03230">
    <property type="entry name" value="ABC_DR_subfamily_A"/>
    <property type="match status" value="1"/>
</dbReference>
<dbReference type="GO" id="GO:0016887">
    <property type="term" value="F:ATP hydrolysis activity"/>
    <property type="evidence" value="ECO:0007669"/>
    <property type="project" value="InterPro"/>
</dbReference>
<keyword evidence="4" id="KW-0067">ATP-binding</keyword>
<comment type="similarity">
    <text evidence="1">Belongs to the ABC transporter superfamily.</text>
</comment>
<dbReference type="PANTHER" id="PTHR43335">
    <property type="entry name" value="ABC TRANSPORTER, ATP-BINDING PROTEIN"/>
    <property type="match status" value="1"/>
</dbReference>
<dbReference type="Proteomes" id="UP000019494">
    <property type="component" value="Unassembled WGS sequence"/>
</dbReference>
<reference evidence="7" key="1">
    <citation type="submission" date="2013-08" db="EMBL/GenBank/DDBJ databases">
        <title>Intrasporangium oryzae NRRL B-24470.</title>
        <authorList>
            <person name="Liu H."/>
            <person name="Wang G."/>
        </authorList>
    </citation>
    <scope>NUCLEOTIDE SEQUENCE [LARGE SCALE GENOMIC DNA]</scope>
    <source>
        <strain evidence="7">Q5-1</strain>
    </source>
</reference>
<evidence type="ECO:0000256" key="1">
    <source>
        <dbReference type="ARBA" id="ARBA00005417"/>
    </source>
</evidence>
<dbReference type="InterPro" id="IPR003439">
    <property type="entry name" value="ABC_transporter-like_ATP-bd"/>
</dbReference>
<dbReference type="RefSeq" id="WP_034713277.1">
    <property type="nucleotide sequence ID" value="NZ_AWQS01000012.1"/>
</dbReference>
<keyword evidence="2" id="KW-0813">Transport</keyword>
<dbReference type="PROSITE" id="PS50893">
    <property type="entry name" value="ABC_TRANSPORTER_2"/>
    <property type="match status" value="1"/>
</dbReference>
<comment type="caution">
    <text evidence="6">The sequence shown here is derived from an EMBL/GenBank/DDBJ whole genome shotgun (WGS) entry which is preliminary data.</text>
</comment>